<dbReference type="InterPro" id="IPR031447">
    <property type="entry name" value="MNR"/>
</dbReference>
<feature type="region of interest" description="Disordered" evidence="2">
    <location>
        <begin position="525"/>
        <end position="559"/>
    </location>
</feature>
<dbReference type="AlphaFoldDB" id="A0AAD9VHV2"/>
<dbReference type="Pfam" id="PF15718">
    <property type="entry name" value="MNR"/>
    <property type="match status" value="1"/>
</dbReference>
<organism evidence="3 4">
    <name type="scientific">Acropora cervicornis</name>
    <name type="common">Staghorn coral</name>
    <dbReference type="NCBI Taxonomy" id="6130"/>
    <lineage>
        <taxon>Eukaryota</taxon>
        <taxon>Metazoa</taxon>
        <taxon>Cnidaria</taxon>
        <taxon>Anthozoa</taxon>
        <taxon>Hexacorallia</taxon>
        <taxon>Scleractinia</taxon>
        <taxon>Astrocoeniina</taxon>
        <taxon>Acroporidae</taxon>
        <taxon>Acropora</taxon>
    </lineage>
</organism>
<evidence type="ECO:0000313" key="4">
    <source>
        <dbReference type="Proteomes" id="UP001249851"/>
    </source>
</evidence>
<dbReference type="PANTHER" id="PTHR15732">
    <property type="entry name" value="PROTEIN MOONRAKER"/>
    <property type="match status" value="1"/>
</dbReference>
<accession>A0AAD9VHV2</accession>
<dbReference type="PANTHER" id="PTHR15732:SF4">
    <property type="entry name" value="PROTEIN MOONRAKER"/>
    <property type="match status" value="1"/>
</dbReference>
<evidence type="ECO:0000313" key="3">
    <source>
        <dbReference type="EMBL" id="KAK2574370.1"/>
    </source>
</evidence>
<reference evidence="3" key="2">
    <citation type="journal article" date="2023" name="Science">
        <title>Genomic signatures of disease resistance in endangered staghorn corals.</title>
        <authorList>
            <person name="Vollmer S.V."/>
            <person name="Selwyn J.D."/>
            <person name="Despard B.A."/>
            <person name="Roesel C.L."/>
        </authorList>
    </citation>
    <scope>NUCLEOTIDE SEQUENCE</scope>
    <source>
        <strain evidence="3">K2</strain>
    </source>
</reference>
<keyword evidence="1" id="KW-0175">Coiled coil</keyword>
<feature type="region of interest" description="Disordered" evidence="2">
    <location>
        <begin position="790"/>
        <end position="828"/>
    </location>
</feature>
<comment type="caution">
    <text evidence="3">The sequence shown here is derived from an EMBL/GenBank/DDBJ whole genome shotgun (WGS) entry which is preliminary data.</text>
</comment>
<dbReference type="GO" id="GO:0034451">
    <property type="term" value="C:centriolar satellite"/>
    <property type="evidence" value="ECO:0007669"/>
    <property type="project" value="TreeGrafter"/>
</dbReference>
<protein>
    <submittedName>
        <fullName evidence="3">Protein moonraker</fullName>
    </submittedName>
</protein>
<dbReference type="EMBL" id="JARQWQ010000001">
    <property type="protein sequence ID" value="KAK2574370.1"/>
    <property type="molecule type" value="Genomic_DNA"/>
</dbReference>
<dbReference type="Proteomes" id="UP001249851">
    <property type="component" value="Unassembled WGS sequence"/>
</dbReference>
<name>A0AAD9VHV2_ACRCE</name>
<keyword evidence="4" id="KW-1185">Reference proteome</keyword>
<evidence type="ECO:0000256" key="1">
    <source>
        <dbReference type="SAM" id="Coils"/>
    </source>
</evidence>
<proteinExistence type="predicted"/>
<feature type="coiled-coil region" evidence="1">
    <location>
        <begin position="592"/>
        <end position="619"/>
    </location>
</feature>
<feature type="compositionally biased region" description="Basic and acidic residues" evidence="2">
    <location>
        <begin position="547"/>
        <end position="559"/>
    </location>
</feature>
<dbReference type="GO" id="GO:0007099">
    <property type="term" value="P:centriole replication"/>
    <property type="evidence" value="ECO:0007669"/>
    <property type="project" value="InterPro"/>
</dbReference>
<sequence length="977" mass="111341">MATGIAWKPFQVPTMGLPASNAIYPSSVTVARHLPMTQPGAIPLQMNQLKFNLGNKKMTAEQLTSRFRKPQPIVIERISETQPSDISAPYSHATLPASYPVLPSVSSSLSSERLALAVHLAKKDVKKVKEVGAENVLVSPDDAIQHRNVKTSTKGKGSLTKKLKGKSLKSKSQDVLPEENVTLRERVHHAVKKQEISAARLHEMHFYPAQKEDDRFESDKERTQANEIRKLRKELQQYMIHIEKLKIERPEVLRNKDKRLKRRRDSEVRLSDEEVDRRQVIRAEEQAARSARMLYVLQRQIQEIEDELNKKGRGIRHTKKSQTLSRLAAAHRGAVRALQTFISHAPLQPNISHGLPPMYQELSVLIRQLSVLASQLHIGGEDLNEWMRMDDGQKEVESAVTQVAQDKKEEKLSAFIQEVADRMPQDTKKILTPIKQVVTSSPDPTPERDAVLKAGLSALLRANSTPVQTQQNPVSLQVVKPIKPVKQAVLLPAQLKLKRKKAQQTAKRVKLQALDQAHFAKETVSSILKKAPPGEEQVKSKSPSRAPAKESRWIPERDEVYVSPQMQKKQYQQQLASPRNPRVAERMLPSHHELVEREVERQRWLHKEAERRIHELQRMQRLESLKHSQGSRDILLSRQLITETEEAIRSRLKPLLDQAEAIADTNVKREREKKRSLTHELGKLASQTVPVGSVEKGLEALNNPLETMSQADVLAEKILDDILEETVLEMQRLEFEDDAENEAHELQDSSTLENILRRLQSFEKVEEEIRQHWVQVKYADVEKESTLPATVPANRPEKDPKPIVFTRPTGDESHRLQSQSAKTAYHQEKREGKITLNVRDGLGETGSLSSLIEEDSKTGSFPEEWITQTCARPTVVLNVPEEMRASIASYRNRFNKYLRATSTHEQGEFDPWGLMLHRGKLHLEVIHSNSESLNEFIRRISEDLLEDAIHEVGNELDYVCDYYAEALYNEEFANADT</sequence>
<gene>
    <name evidence="3" type="ORF">P5673_000526</name>
</gene>
<reference evidence="3" key="1">
    <citation type="journal article" date="2023" name="G3 (Bethesda)">
        <title>Whole genome assembly and annotation of the endangered Caribbean coral Acropora cervicornis.</title>
        <authorList>
            <person name="Selwyn J.D."/>
            <person name="Vollmer S.V."/>
        </authorList>
    </citation>
    <scope>NUCLEOTIDE SEQUENCE</scope>
    <source>
        <strain evidence="3">K2</strain>
    </source>
</reference>
<dbReference type="GO" id="GO:0071539">
    <property type="term" value="P:protein localization to centrosome"/>
    <property type="evidence" value="ECO:0007669"/>
    <property type="project" value="TreeGrafter"/>
</dbReference>
<evidence type="ECO:0000256" key="2">
    <source>
        <dbReference type="SAM" id="MobiDB-lite"/>
    </source>
</evidence>